<evidence type="ECO:0000313" key="2">
    <source>
        <dbReference type="Proteomes" id="UP001501777"/>
    </source>
</evidence>
<proteinExistence type="predicted"/>
<reference evidence="1 2" key="1">
    <citation type="journal article" date="2019" name="Int. J. Syst. Evol. Microbiol.">
        <title>The Global Catalogue of Microorganisms (GCM) 10K type strain sequencing project: providing services to taxonomists for standard genome sequencing and annotation.</title>
        <authorList>
            <consortium name="The Broad Institute Genomics Platform"/>
            <consortium name="The Broad Institute Genome Sequencing Center for Infectious Disease"/>
            <person name="Wu L."/>
            <person name="Ma J."/>
        </authorList>
    </citation>
    <scope>NUCLEOTIDE SEQUENCE [LARGE SCALE GENOMIC DNA]</scope>
    <source>
        <strain evidence="1 2">JCM 4395</strain>
    </source>
</reference>
<comment type="caution">
    <text evidence="1">The sequence shown here is derived from an EMBL/GenBank/DDBJ whole genome shotgun (WGS) entry which is preliminary data.</text>
</comment>
<accession>A0ABN3LJ49</accession>
<protein>
    <recommendedName>
        <fullName evidence="3">ABM domain-containing protein</fullName>
    </recommendedName>
</protein>
<keyword evidence="2" id="KW-1185">Reference proteome</keyword>
<organism evidence="1 2">
    <name type="scientific">Streptomyces longisporus</name>
    <dbReference type="NCBI Taxonomy" id="1948"/>
    <lineage>
        <taxon>Bacteria</taxon>
        <taxon>Bacillati</taxon>
        <taxon>Actinomycetota</taxon>
        <taxon>Actinomycetes</taxon>
        <taxon>Kitasatosporales</taxon>
        <taxon>Streptomycetaceae</taxon>
        <taxon>Streptomyces</taxon>
    </lineage>
</organism>
<dbReference type="EMBL" id="BAAASG010000006">
    <property type="protein sequence ID" value="GAA2483875.1"/>
    <property type="molecule type" value="Genomic_DNA"/>
</dbReference>
<name>A0ABN3LJ49_STRLO</name>
<sequence>MLVRFRILAREFAVAIIAVFDAPGMTQAMYEQGTNQITGGRGGVKKASDWPVPGLISHAAGPTPNGWLVVDVWESEDAFQKFGEFLMPMLKEVGAPDVQPKIYPAFNVVTS</sequence>
<evidence type="ECO:0000313" key="1">
    <source>
        <dbReference type="EMBL" id="GAA2483875.1"/>
    </source>
</evidence>
<evidence type="ECO:0008006" key="3">
    <source>
        <dbReference type="Google" id="ProtNLM"/>
    </source>
</evidence>
<gene>
    <name evidence="1" type="ORF">GCM10010276_21890</name>
</gene>
<dbReference type="Proteomes" id="UP001501777">
    <property type="component" value="Unassembled WGS sequence"/>
</dbReference>